<keyword evidence="5" id="KW-1185">Reference proteome</keyword>
<dbReference type="InterPro" id="IPR010985">
    <property type="entry name" value="Ribbon_hlx_hlx"/>
</dbReference>
<protein>
    <recommendedName>
        <fullName evidence="6">Toxin-antitoxin system HicB family antitoxin</fullName>
    </recommendedName>
</protein>
<name>A0A640S1M7_9ACTN</name>
<evidence type="ECO:0000313" key="3">
    <source>
        <dbReference type="EMBL" id="WUS23227.1"/>
    </source>
</evidence>
<dbReference type="GO" id="GO:0006355">
    <property type="term" value="P:regulation of DNA-templated transcription"/>
    <property type="evidence" value="ECO:0007669"/>
    <property type="project" value="InterPro"/>
</dbReference>
<dbReference type="InterPro" id="IPR013321">
    <property type="entry name" value="Arc_rbn_hlx_hlx"/>
</dbReference>
<dbReference type="OrthoDB" id="9812601at2"/>
<dbReference type="SUPFAM" id="SSF47598">
    <property type="entry name" value="Ribbon-helix-helix"/>
    <property type="match status" value="1"/>
</dbReference>
<evidence type="ECO:0000313" key="2">
    <source>
        <dbReference type="EMBL" id="GFE04877.1"/>
    </source>
</evidence>
<accession>A0A640S1M7</accession>
<feature type="compositionally biased region" description="Basic and acidic residues" evidence="1">
    <location>
        <begin position="84"/>
        <end position="93"/>
    </location>
</feature>
<gene>
    <name evidence="3" type="ORF">OG727_13615</name>
    <name evidence="2" type="ORF">Scani_11450</name>
</gene>
<evidence type="ECO:0000256" key="1">
    <source>
        <dbReference type="SAM" id="MobiDB-lite"/>
    </source>
</evidence>
<feature type="region of interest" description="Disordered" evidence="1">
    <location>
        <begin position="65"/>
        <end position="93"/>
    </location>
</feature>
<organism evidence="2 4">
    <name type="scientific">Streptomyces caniferus</name>
    <dbReference type="NCBI Taxonomy" id="285557"/>
    <lineage>
        <taxon>Bacteria</taxon>
        <taxon>Bacillati</taxon>
        <taxon>Actinomycetota</taxon>
        <taxon>Actinomycetes</taxon>
        <taxon>Kitasatosporales</taxon>
        <taxon>Streptomycetaceae</taxon>
        <taxon>Streptomyces</taxon>
    </lineage>
</organism>
<reference evidence="3" key="2">
    <citation type="submission" date="2022-10" db="EMBL/GenBank/DDBJ databases">
        <title>The complete genomes of actinobacterial strains from the NBC collection.</title>
        <authorList>
            <person name="Joergensen T.S."/>
            <person name="Alvarez Arevalo M."/>
            <person name="Sterndorff E.B."/>
            <person name="Faurdal D."/>
            <person name="Vuksanovic O."/>
            <person name="Mourched A.-S."/>
            <person name="Charusanti P."/>
            <person name="Shaw S."/>
            <person name="Blin K."/>
            <person name="Weber T."/>
        </authorList>
    </citation>
    <scope>NUCLEOTIDE SEQUENCE</scope>
    <source>
        <strain evidence="3">NBC_01256</strain>
    </source>
</reference>
<dbReference type="Proteomes" id="UP001432292">
    <property type="component" value="Chromosome"/>
</dbReference>
<feature type="region of interest" description="Disordered" evidence="1">
    <location>
        <begin position="1"/>
        <end position="29"/>
    </location>
</feature>
<dbReference type="EMBL" id="BLIN01000002">
    <property type="protein sequence ID" value="GFE04877.1"/>
    <property type="molecule type" value="Genomic_DNA"/>
</dbReference>
<evidence type="ECO:0008006" key="6">
    <source>
        <dbReference type="Google" id="ProtNLM"/>
    </source>
</evidence>
<reference evidence="2 4" key="1">
    <citation type="submission" date="2019-12" db="EMBL/GenBank/DDBJ databases">
        <title>Whole genome shotgun sequence of Streptomyces caniferus NBRC 15389.</title>
        <authorList>
            <person name="Ichikawa N."/>
            <person name="Kimura A."/>
            <person name="Kitahashi Y."/>
            <person name="Komaki H."/>
            <person name="Tamura T."/>
        </authorList>
    </citation>
    <scope>NUCLEOTIDE SEQUENCE [LARGE SCALE GENOMIC DNA]</scope>
    <source>
        <strain evidence="2 4">NBRC 15389</strain>
    </source>
</reference>
<dbReference type="EMBL" id="CP108473">
    <property type="protein sequence ID" value="WUS23227.1"/>
    <property type="molecule type" value="Genomic_DNA"/>
</dbReference>
<proteinExistence type="predicted"/>
<evidence type="ECO:0000313" key="4">
    <source>
        <dbReference type="Proteomes" id="UP000435837"/>
    </source>
</evidence>
<dbReference type="AlphaFoldDB" id="A0A640S1M7"/>
<dbReference type="RefSeq" id="WP_159470572.1">
    <property type="nucleotide sequence ID" value="NZ_BAAATH010000003.1"/>
</dbReference>
<sequence length="93" mass="10252">MSADTPEGPDAESGRAPARQPQRRKQVLLRLDPSIHDALTRWADDELRSANAQIEFLLRKALSEAGRLPRGAGAIPRRGRPPKQPRDDRPPGA</sequence>
<dbReference type="Gene3D" id="1.10.1220.10">
    <property type="entry name" value="Met repressor-like"/>
    <property type="match status" value="1"/>
</dbReference>
<dbReference type="GeneID" id="96637958"/>
<dbReference type="Proteomes" id="UP000435837">
    <property type="component" value="Unassembled WGS sequence"/>
</dbReference>
<feature type="compositionally biased region" description="Low complexity" evidence="1">
    <location>
        <begin position="65"/>
        <end position="76"/>
    </location>
</feature>
<evidence type="ECO:0000313" key="5">
    <source>
        <dbReference type="Proteomes" id="UP001432292"/>
    </source>
</evidence>